<reference evidence="1" key="1">
    <citation type="submission" date="2013-04" db="UniProtKB">
        <authorList>
            <consortium name="EnsemblPlants"/>
        </authorList>
    </citation>
    <scope>IDENTIFICATION</scope>
</reference>
<evidence type="ECO:0000313" key="1">
    <source>
        <dbReference type="EnsemblPlants" id="OB02G41870.1"/>
    </source>
</evidence>
<proteinExistence type="predicted"/>
<dbReference type="AlphaFoldDB" id="J3LHS0"/>
<evidence type="ECO:0000313" key="2">
    <source>
        <dbReference type="Proteomes" id="UP000006038"/>
    </source>
</evidence>
<protein>
    <submittedName>
        <fullName evidence="1">Uncharacterized protein</fullName>
    </submittedName>
</protein>
<accession>J3LHS0</accession>
<dbReference type="HOGENOM" id="CLU_3035574_0_0_1"/>
<sequence>MSGLYRMPVEEKLQNDRTRLGRNGAVTFSIICQSTHLRHGSIPQMFGVYLGTLML</sequence>
<organism evidence="1">
    <name type="scientific">Oryza brachyantha</name>
    <name type="common">malo sina</name>
    <dbReference type="NCBI Taxonomy" id="4533"/>
    <lineage>
        <taxon>Eukaryota</taxon>
        <taxon>Viridiplantae</taxon>
        <taxon>Streptophyta</taxon>
        <taxon>Embryophyta</taxon>
        <taxon>Tracheophyta</taxon>
        <taxon>Spermatophyta</taxon>
        <taxon>Magnoliopsida</taxon>
        <taxon>Liliopsida</taxon>
        <taxon>Poales</taxon>
        <taxon>Poaceae</taxon>
        <taxon>BOP clade</taxon>
        <taxon>Oryzoideae</taxon>
        <taxon>Oryzeae</taxon>
        <taxon>Oryzinae</taxon>
        <taxon>Oryza</taxon>
    </lineage>
</organism>
<dbReference type="EnsemblPlants" id="OB02G41870.1">
    <property type="protein sequence ID" value="OB02G41870.1"/>
    <property type="gene ID" value="OB02G41870"/>
</dbReference>
<name>J3LHS0_ORYBR</name>
<dbReference type="Gramene" id="OB02G41870.1">
    <property type="protein sequence ID" value="OB02G41870.1"/>
    <property type="gene ID" value="OB02G41870"/>
</dbReference>
<dbReference type="Proteomes" id="UP000006038">
    <property type="component" value="Unassembled WGS sequence"/>
</dbReference>
<keyword evidence="2" id="KW-1185">Reference proteome</keyword>